<protein>
    <submittedName>
        <fullName evidence="3">Putative metallophosphoesterase YhaO</fullName>
    </submittedName>
</protein>
<keyword evidence="4" id="KW-1185">Reference proteome</keyword>
<dbReference type="PANTHER" id="PTHR30337">
    <property type="entry name" value="COMPONENT OF ATP-DEPENDENT DSDNA EXONUCLEASE"/>
    <property type="match status" value="1"/>
</dbReference>
<dbReference type="PANTHER" id="PTHR30337:SF7">
    <property type="entry name" value="PHOSPHOESTERASE"/>
    <property type="match status" value="1"/>
</dbReference>
<keyword evidence="1" id="KW-0378">Hydrolase</keyword>
<dbReference type="CDD" id="cd00840">
    <property type="entry name" value="MPP_Mre11_N"/>
    <property type="match status" value="1"/>
</dbReference>
<dbReference type="Proteomes" id="UP000325286">
    <property type="component" value="Chromosome"/>
</dbReference>
<dbReference type="Gene3D" id="3.60.21.10">
    <property type="match status" value="1"/>
</dbReference>
<gene>
    <name evidence="3" type="primary">yhaO_1</name>
    <name evidence="3" type="ORF">UC8_20170</name>
</gene>
<reference evidence="3 4" key="1">
    <citation type="submission" date="2019-08" db="EMBL/GenBank/DDBJ databases">
        <title>Deep-cultivation of Planctomycetes and their phenomic and genomic characterization uncovers novel biology.</title>
        <authorList>
            <person name="Wiegand S."/>
            <person name="Jogler M."/>
            <person name="Boedeker C."/>
            <person name="Pinto D."/>
            <person name="Vollmers J."/>
            <person name="Rivas-Marin E."/>
            <person name="Kohn T."/>
            <person name="Peeters S.H."/>
            <person name="Heuer A."/>
            <person name="Rast P."/>
            <person name="Oberbeckmann S."/>
            <person name="Bunk B."/>
            <person name="Jeske O."/>
            <person name="Meyerdierks A."/>
            <person name="Storesund J.E."/>
            <person name="Kallscheuer N."/>
            <person name="Luecker S."/>
            <person name="Lage O.M."/>
            <person name="Pohl T."/>
            <person name="Merkel B.J."/>
            <person name="Hornburger P."/>
            <person name="Mueller R.-W."/>
            <person name="Bruemmer F."/>
            <person name="Labrenz M."/>
            <person name="Spormann A.M."/>
            <person name="Op den Camp H."/>
            <person name="Overmann J."/>
            <person name="Amann R."/>
            <person name="Jetten M.S.M."/>
            <person name="Mascher T."/>
            <person name="Medema M.H."/>
            <person name="Devos D.P."/>
            <person name="Kaster A.-K."/>
            <person name="Ovreas L."/>
            <person name="Rohde M."/>
            <person name="Galperin M.Y."/>
            <person name="Jogler C."/>
        </authorList>
    </citation>
    <scope>NUCLEOTIDE SEQUENCE [LARGE SCALE GENOMIC DNA]</scope>
    <source>
        <strain evidence="3 4">UC8</strain>
    </source>
</reference>
<accession>A0A5B9R137</accession>
<dbReference type="InterPro" id="IPR050535">
    <property type="entry name" value="DNA_Repair-Maintenance_Comp"/>
</dbReference>
<sequence>MAGESFRFLHASDFHLERPMGDLDELPTHLHDALANAPWKAAEAVFEAALLENVDFVVLAGDLLNPSLAGPRGIALLVEQFENLHEQNIPVFWAAGDADDPQKWPEAITLPDNVTLFPRGQTEAVPVVRGGTTICMVVGRSSEGRSAVHVPSFRIDPTDHFTVAVATGSAEADALAEGRFDYWALGGRHQRRDIEDAARVAAVYCGSPQGRALTEPGGHGYTIVDIDSDGNGRVHHTDCDSFRYCHVKVDAAEISAAGDIRNFLSQRIARLQHEQGERHLLIGWDLSLAGGEALQAVGDPAQLLKWLRQEHGHGNPAAWTVQLAVRPPSTYPKSWHEEDTILGDFLRVTDRHRKSGGTELNLKPLTEEHPGLPSTVETLLGEPHTGARSEVLGQAALLGVELLRGGKVNLS</sequence>
<feature type="domain" description="Calcineurin-like phosphoesterase" evidence="2">
    <location>
        <begin position="6"/>
        <end position="139"/>
    </location>
</feature>
<dbReference type="SUPFAM" id="SSF56300">
    <property type="entry name" value="Metallo-dependent phosphatases"/>
    <property type="match status" value="1"/>
</dbReference>
<dbReference type="InterPro" id="IPR004843">
    <property type="entry name" value="Calcineurin-like_PHP"/>
</dbReference>
<dbReference type="KEGG" id="rul:UC8_20170"/>
<dbReference type="OrthoDB" id="208387at2"/>
<dbReference type="InterPro" id="IPR029052">
    <property type="entry name" value="Metallo-depent_PP-like"/>
</dbReference>
<dbReference type="RefSeq" id="WP_068140791.1">
    <property type="nucleotide sequence ID" value="NZ_CP042914.1"/>
</dbReference>
<dbReference type="GO" id="GO:0016787">
    <property type="term" value="F:hydrolase activity"/>
    <property type="evidence" value="ECO:0007669"/>
    <property type="project" value="UniProtKB-KW"/>
</dbReference>
<dbReference type="AlphaFoldDB" id="A0A5B9R137"/>
<dbReference type="InterPro" id="IPR041796">
    <property type="entry name" value="Mre11_N"/>
</dbReference>
<evidence type="ECO:0000256" key="1">
    <source>
        <dbReference type="ARBA" id="ARBA00022801"/>
    </source>
</evidence>
<organism evidence="3 4">
    <name type="scientific">Roseimaritima ulvae</name>
    <dbReference type="NCBI Taxonomy" id="980254"/>
    <lineage>
        <taxon>Bacteria</taxon>
        <taxon>Pseudomonadati</taxon>
        <taxon>Planctomycetota</taxon>
        <taxon>Planctomycetia</taxon>
        <taxon>Pirellulales</taxon>
        <taxon>Pirellulaceae</taxon>
        <taxon>Roseimaritima</taxon>
    </lineage>
</organism>
<proteinExistence type="predicted"/>
<dbReference type="EMBL" id="CP042914">
    <property type="protein sequence ID" value="QEG40013.1"/>
    <property type="molecule type" value="Genomic_DNA"/>
</dbReference>
<evidence type="ECO:0000313" key="3">
    <source>
        <dbReference type="EMBL" id="QEG40013.1"/>
    </source>
</evidence>
<evidence type="ECO:0000313" key="4">
    <source>
        <dbReference type="Proteomes" id="UP000325286"/>
    </source>
</evidence>
<evidence type="ECO:0000259" key="2">
    <source>
        <dbReference type="Pfam" id="PF00149"/>
    </source>
</evidence>
<name>A0A5B9R137_9BACT</name>
<dbReference type="Pfam" id="PF00149">
    <property type="entry name" value="Metallophos"/>
    <property type="match status" value="1"/>
</dbReference>